<keyword evidence="4" id="KW-1185">Reference proteome</keyword>
<dbReference type="AlphaFoldDB" id="A0A2J7RJ64"/>
<keyword evidence="1" id="KW-1015">Disulfide bond</keyword>
<dbReference type="SUPFAM" id="SSF56487">
    <property type="entry name" value="SRCR-like"/>
    <property type="match status" value="1"/>
</dbReference>
<keyword evidence="2" id="KW-0812">Transmembrane</keyword>
<gene>
    <name evidence="3" type="ORF">B7P43_G15925</name>
</gene>
<name>A0A2J7RJ64_9NEOP</name>
<organism evidence="3 4">
    <name type="scientific">Cryptotermes secundus</name>
    <dbReference type="NCBI Taxonomy" id="105785"/>
    <lineage>
        <taxon>Eukaryota</taxon>
        <taxon>Metazoa</taxon>
        <taxon>Ecdysozoa</taxon>
        <taxon>Arthropoda</taxon>
        <taxon>Hexapoda</taxon>
        <taxon>Insecta</taxon>
        <taxon>Pterygota</taxon>
        <taxon>Neoptera</taxon>
        <taxon>Polyneoptera</taxon>
        <taxon>Dictyoptera</taxon>
        <taxon>Blattodea</taxon>
        <taxon>Blattoidea</taxon>
        <taxon>Termitoidae</taxon>
        <taxon>Kalotermitidae</taxon>
        <taxon>Cryptotermitinae</taxon>
        <taxon>Cryptotermes</taxon>
    </lineage>
</organism>
<evidence type="ECO:0000256" key="2">
    <source>
        <dbReference type="SAM" id="Phobius"/>
    </source>
</evidence>
<reference evidence="3 4" key="1">
    <citation type="submission" date="2017-12" db="EMBL/GenBank/DDBJ databases">
        <title>Hemimetabolous genomes reveal molecular basis of termite eusociality.</title>
        <authorList>
            <person name="Harrison M.C."/>
            <person name="Jongepier E."/>
            <person name="Robertson H.M."/>
            <person name="Arning N."/>
            <person name="Bitard-Feildel T."/>
            <person name="Chao H."/>
            <person name="Childers C.P."/>
            <person name="Dinh H."/>
            <person name="Doddapaneni H."/>
            <person name="Dugan S."/>
            <person name="Gowin J."/>
            <person name="Greiner C."/>
            <person name="Han Y."/>
            <person name="Hu H."/>
            <person name="Hughes D.S.T."/>
            <person name="Huylmans A.-K."/>
            <person name="Kemena C."/>
            <person name="Kremer L.P.M."/>
            <person name="Lee S.L."/>
            <person name="Lopez-Ezquerra A."/>
            <person name="Mallet L."/>
            <person name="Monroy-Kuhn J.M."/>
            <person name="Moser A."/>
            <person name="Murali S.C."/>
            <person name="Muzny D.M."/>
            <person name="Otani S."/>
            <person name="Piulachs M.-D."/>
            <person name="Poelchau M."/>
            <person name="Qu J."/>
            <person name="Schaub F."/>
            <person name="Wada-Katsumata A."/>
            <person name="Worley K.C."/>
            <person name="Xie Q."/>
            <person name="Ylla G."/>
            <person name="Poulsen M."/>
            <person name="Gibbs R.A."/>
            <person name="Schal C."/>
            <person name="Richards S."/>
            <person name="Belles X."/>
            <person name="Korb J."/>
            <person name="Bornberg-Bauer E."/>
        </authorList>
    </citation>
    <scope>NUCLEOTIDE SEQUENCE [LARGE SCALE GENOMIC DNA]</scope>
    <source>
        <tissue evidence="3">Whole body</tissue>
    </source>
</reference>
<sequence>MLRPATTATLRPMTATNGRDRCDQMRLTATTRKVLHPEDPEGTTVQEIKITLHLRDMFRLLVRLLVFRSVLMMEDGMNYHESILQNVTLYRTDSSASEIPLLMLKTNSSTFEAICFRKSSVQQLTSLSLAICRTLGYVALQRAYSVDARLLDGMNHSRGLLLDVNCITPELELQHCKWRYAKRVSCFLYLGVNCAECNHTVEITEGSEQEIVFPVHMPCSPHAYCDWNIHNNQIMKKTVLEFNKQNADPTVPVASVSSNAAQMLEVHWFDIGNGTWTKIRGTFTRIANMGPIKIQSDRIMVRYFFVDCNFRDPTRIMEGNIAYLKYYNEEYTAHEAEAASYFMPLALCTFVATLMMLITCAWCYVRKRKQKMYSKHAFTMTYIPGLNITYEEDETKPADTWPAVYHQLSVEDENAYLSSLISYNSHKPRTSEKQLLMDTMFHHVEPLRTAVEQLATQHRKPSVGAQRLGSEEEIFSCSSHESLHSFHSVYPVTCNSVSSSDSFTSINPELQNPHPMDI</sequence>
<dbReference type="Proteomes" id="UP000235965">
    <property type="component" value="Unassembled WGS sequence"/>
</dbReference>
<keyword evidence="2" id="KW-0472">Membrane</keyword>
<dbReference type="STRING" id="105785.A0A2J7RJ64"/>
<evidence type="ECO:0000313" key="4">
    <source>
        <dbReference type="Proteomes" id="UP000235965"/>
    </source>
</evidence>
<evidence type="ECO:0000256" key="1">
    <source>
        <dbReference type="ARBA" id="ARBA00023157"/>
    </source>
</evidence>
<feature type="transmembrane region" description="Helical" evidence="2">
    <location>
        <begin position="341"/>
        <end position="365"/>
    </location>
</feature>
<dbReference type="EMBL" id="NEVH01003007">
    <property type="protein sequence ID" value="PNF40870.1"/>
    <property type="molecule type" value="Genomic_DNA"/>
</dbReference>
<accession>A0A2J7RJ64</accession>
<dbReference type="GO" id="GO:0016020">
    <property type="term" value="C:membrane"/>
    <property type="evidence" value="ECO:0007669"/>
    <property type="project" value="InterPro"/>
</dbReference>
<evidence type="ECO:0000313" key="3">
    <source>
        <dbReference type="EMBL" id="PNF40870.1"/>
    </source>
</evidence>
<comment type="caution">
    <text evidence="3">The sequence shown here is derived from an EMBL/GenBank/DDBJ whole genome shotgun (WGS) entry which is preliminary data.</text>
</comment>
<protein>
    <submittedName>
        <fullName evidence="3">Uncharacterized protein</fullName>
    </submittedName>
</protein>
<dbReference type="InterPro" id="IPR036772">
    <property type="entry name" value="SRCR-like_dom_sf"/>
</dbReference>
<keyword evidence="2" id="KW-1133">Transmembrane helix</keyword>
<dbReference type="InParanoid" id="A0A2J7RJ64"/>
<proteinExistence type="predicted"/>